<dbReference type="GO" id="GO:0000155">
    <property type="term" value="F:phosphorelay sensor kinase activity"/>
    <property type="evidence" value="ECO:0007669"/>
    <property type="project" value="InterPro"/>
</dbReference>
<gene>
    <name evidence="12" type="ORF">Voc01_086280</name>
</gene>
<evidence type="ECO:0000256" key="8">
    <source>
        <dbReference type="ARBA" id="ARBA00023012"/>
    </source>
</evidence>
<keyword evidence="9" id="KW-0472">Membrane</keyword>
<dbReference type="GO" id="GO:0046983">
    <property type="term" value="F:protein dimerization activity"/>
    <property type="evidence" value="ECO:0007669"/>
    <property type="project" value="InterPro"/>
</dbReference>
<keyword evidence="3" id="KW-0597">Phosphoprotein</keyword>
<dbReference type="SUPFAM" id="SSF55874">
    <property type="entry name" value="ATPase domain of HSP90 chaperone/DNA topoisomerase II/histidine kinase"/>
    <property type="match status" value="1"/>
</dbReference>
<evidence type="ECO:0000256" key="9">
    <source>
        <dbReference type="SAM" id="Phobius"/>
    </source>
</evidence>
<dbReference type="Pfam" id="PF07730">
    <property type="entry name" value="HisKA_3"/>
    <property type="match status" value="1"/>
</dbReference>
<dbReference type="InterPro" id="IPR050482">
    <property type="entry name" value="Sensor_HK_TwoCompSys"/>
</dbReference>
<comment type="catalytic activity">
    <reaction evidence="1">
        <text>ATP + protein L-histidine = ADP + protein N-phospho-L-histidine.</text>
        <dbReference type="EC" id="2.7.13.3"/>
    </reaction>
</comment>
<evidence type="ECO:0000259" key="10">
    <source>
        <dbReference type="Pfam" id="PF02518"/>
    </source>
</evidence>
<dbReference type="InterPro" id="IPR003594">
    <property type="entry name" value="HATPase_dom"/>
</dbReference>
<dbReference type="Gene3D" id="1.20.5.1930">
    <property type="match status" value="1"/>
</dbReference>
<dbReference type="InterPro" id="IPR011712">
    <property type="entry name" value="Sig_transdc_His_kin_sub3_dim/P"/>
</dbReference>
<dbReference type="EMBL" id="BOPH01000124">
    <property type="protein sequence ID" value="GIJ73711.1"/>
    <property type="molecule type" value="Genomic_DNA"/>
</dbReference>
<keyword evidence="4" id="KW-0808">Transferase</keyword>
<dbReference type="InterPro" id="IPR036890">
    <property type="entry name" value="HATPase_C_sf"/>
</dbReference>
<feature type="transmembrane region" description="Helical" evidence="9">
    <location>
        <begin position="123"/>
        <end position="142"/>
    </location>
</feature>
<dbReference type="AlphaFoldDB" id="A0A8J4A203"/>
<evidence type="ECO:0000313" key="12">
    <source>
        <dbReference type="EMBL" id="GIJ73711.1"/>
    </source>
</evidence>
<organism evidence="12 13">
    <name type="scientific">Virgisporangium ochraceum</name>
    <dbReference type="NCBI Taxonomy" id="65505"/>
    <lineage>
        <taxon>Bacteria</taxon>
        <taxon>Bacillati</taxon>
        <taxon>Actinomycetota</taxon>
        <taxon>Actinomycetes</taxon>
        <taxon>Micromonosporales</taxon>
        <taxon>Micromonosporaceae</taxon>
        <taxon>Virgisporangium</taxon>
    </lineage>
</organism>
<evidence type="ECO:0000256" key="1">
    <source>
        <dbReference type="ARBA" id="ARBA00000085"/>
    </source>
</evidence>
<feature type="domain" description="Signal transduction histidine kinase subgroup 3 dimerisation and phosphoacceptor" evidence="11">
    <location>
        <begin position="173"/>
        <end position="236"/>
    </location>
</feature>
<dbReference type="PANTHER" id="PTHR24421">
    <property type="entry name" value="NITRATE/NITRITE SENSOR PROTEIN NARX-RELATED"/>
    <property type="match status" value="1"/>
</dbReference>
<dbReference type="Proteomes" id="UP000635606">
    <property type="component" value="Unassembled WGS sequence"/>
</dbReference>
<reference evidence="12" key="1">
    <citation type="submission" date="2021-01" db="EMBL/GenBank/DDBJ databases">
        <title>Whole genome shotgun sequence of Virgisporangium ochraceum NBRC 16418.</title>
        <authorList>
            <person name="Komaki H."/>
            <person name="Tamura T."/>
        </authorList>
    </citation>
    <scope>NUCLEOTIDE SEQUENCE</scope>
    <source>
        <strain evidence="12">NBRC 16418</strain>
    </source>
</reference>
<keyword evidence="6" id="KW-0418">Kinase</keyword>
<dbReference type="Pfam" id="PF02518">
    <property type="entry name" value="HATPase_c"/>
    <property type="match status" value="1"/>
</dbReference>
<keyword evidence="9" id="KW-1133">Transmembrane helix</keyword>
<dbReference type="Gene3D" id="3.30.565.10">
    <property type="entry name" value="Histidine kinase-like ATPase, C-terminal domain"/>
    <property type="match status" value="1"/>
</dbReference>
<evidence type="ECO:0000256" key="7">
    <source>
        <dbReference type="ARBA" id="ARBA00022840"/>
    </source>
</evidence>
<sequence>MTTGREKVADAVVAVAVAAALVVVASAGQAGRAGPAAYVWAAALGALMFWRRRYARTVLVLTVAGMFTYYAAGFAAIGVAVPVAAALFAAAEAGHRRSAVAAAAVVLAVSVAFRLVDGQEFRYVVLYEATGHVALMAAAIALGELVSARRRIAALTERQIAFEAGQRLADHKQALARDLHDSIGHRLTVAAIHTNVAREEVTRRPDAAAAALDHVADAVTHALADLRGTVRDLRSGADPRGTVRDLRSGADLSAVVDAARAAGFEVRARLEPVELPSEVSATVHRLVQEAVTNALRHSSGRSLDVSVLRADGTLRVSVTDDGSPGPAAFGTGLAGLGERVGSLGGRFDAGPAPGGWRVAASIPLARP</sequence>
<evidence type="ECO:0000256" key="5">
    <source>
        <dbReference type="ARBA" id="ARBA00022741"/>
    </source>
</evidence>
<keyword evidence="13" id="KW-1185">Reference proteome</keyword>
<evidence type="ECO:0000256" key="4">
    <source>
        <dbReference type="ARBA" id="ARBA00022679"/>
    </source>
</evidence>
<feature type="transmembrane region" description="Helical" evidence="9">
    <location>
        <begin position="37"/>
        <end position="55"/>
    </location>
</feature>
<evidence type="ECO:0000259" key="11">
    <source>
        <dbReference type="Pfam" id="PF07730"/>
    </source>
</evidence>
<comment type="caution">
    <text evidence="12">The sequence shown here is derived from an EMBL/GenBank/DDBJ whole genome shotgun (WGS) entry which is preliminary data.</text>
</comment>
<evidence type="ECO:0000256" key="6">
    <source>
        <dbReference type="ARBA" id="ARBA00022777"/>
    </source>
</evidence>
<evidence type="ECO:0000256" key="2">
    <source>
        <dbReference type="ARBA" id="ARBA00012438"/>
    </source>
</evidence>
<feature type="transmembrane region" description="Helical" evidence="9">
    <location>
        <begin position="67"/>
        <end position="91"/>
    </location>
</feature>
<evidence type="ECO:0000256" key="3">
    <source>
        <dbReference type="ARBA" id="ARBA00022553"/>
    </source>
</evidence>
<proteinExistence type="predicted"/>
<protein>
    <recommendedName>
        <fullName evidence="2">histidine kinase</fullName>
        <ecNumber evidence="2">2.7.13.3</ecNumber>
    </recommendedName>
</protein>
<dbReference type="CDD" id="cd16917">
    <property type="entry name" value="HATPase_UhpB-NarQ-NarX-like"/>
    <property type="match status" value="1"/>
</dbReference>
<dbReference type="RefSeq" id="WP_203933536.1">
    <property type="nucleotide sequence ID" value="NZ_BOPH01000124.1"/>
</dbReference>
<keyword evidence="7" id="KW-0067">ATP-binding</keyword>
<keyword evidence="9" id="KW-0812">Transmembrane</keyword>
<accession>A0A8J4A203</accession>
<dbReference type="PANTHER" id="PTHR24421:SF10">
    <property type="entry name" value="NITRATE_NITRITE SENSOR PROTEIN NARQ"/>
    <property type="match status" value="1"/>
</dbReference>
<keyword evidence="5" id="KW-0547">Nucleotide-binding</keyword>
<feature type="transmembrane region" description="Helical" evidence="9">
    <location>
        <begin position="97"/>
        <end position="116"/>
    </location>
</feature>
<name>A0A8J4A203_9ACTN</name>
<feature type="domain" description="Histidine kinase/HSP90-like ATPase" evidence="10">
    <location>
        <begin position="281"/>
        <end position="327"/>
    </location>
</feature>
<dbReference type="GO" id="GO:0005524">
    <property type="term" value="F:ATP binding"/>
    <property type="evidence" value="ECO:0007669"/>
    <property type="project" value="UniProtKB-KW"/>
</dbReference>
<dbReference type="GO" id="GO:0016020">
    <property type="term" value="C:membrane"/>
    <property type="evidence" value="ECO:0007669"/>
    <property type="project" value="InterPro"/>
</dbReference>
<keyword evidence="8" id="KW-0902">Two-component regulatory system</keyword>
<dbReference type="EC" id="2.7.13.3" evidence="2"/>
<evidence type="ECO:0000313" key="13">
    <source>
        <dbReference type="Proteomes" id="UP000635606"/>
    </source>
</evidence>